<evidence type="ECO:0000256" key="1">
    <source>
        <dbReference type="ARBA" id="ARBA00022729"/>
    </source>
</evidence>
<evidence type="ECO:0000259" key="6">
    <source>
        <dbReference type="Pfam" id="PF09864"/>
    </source>
</evidence>
<dbReference type="InterPro" id="IPR018660">
    <property type="entry name" value="MliC"/>
</dbReference>
<dbReference type="SUPFAM" id="SSF141488">
    <property type="entry name" value="YdhA-like"/>
    <property type="match status" value="1"/>
</dbReference>
<feature type="chain" id="PRO_5021988257" evidence="5">
    <location>
        <begin position="25"/>
        <end position="128"/>
    </location>
</feature>
<evidence type="ECO:0000256" key="3">
    <source>
        <dbReference type="ARBA" id="ARBA00023139"/>
    </source>
</evidence>
<keyword evidence="8" id="KW-1185">Reference proteome</keyword>
<reference evidence="7 8" key="1">
    <citation type="submission" date="2019-07" db="EMBL/GenBank/DDBJ databases">
        <title>The pathways for chlorine oxyanion respiration interact through the shared metabolite chlorate.</title>
        <authorList>
            <person name="Barnum T.P."/>
            <person name="Cheng Y."/>
            <person name="Hill K.A."/>
            <person name="Lucas L.N."/>
            <person name="Carlson H.K."/>
            <person name="Coates J.D."/>
        </authorList>
    </citation>
    <scope>NUCLEOTIDE SEQUENCE [LARGE SCALE GENOMIC DNA]</scope>
    <source>
        <strain evidence="7 8">SFB-3</strain>
    </source>
</reference>
<dbReference type="Proteomes" id="UP000319502">
    <property type="component" value="Unassembled WGS sequence"/>
</dbReference>
<dbReference type="RefSeq" id="WP_144308342.1">
    <property type="nucleotide sequence ID" value="NZ_VMNK01000003.1"/>
</dbReference>
<keyword evidence="3" id="KW-0564">Palmitate</keyword>
<evidence type="ECO:0000256" key="5">
    <source>
        <dbReference type="SAM" id="SignalP"/>
    </source>
</evidence>
<gene>
    <name evidence="7" type="ORF">FHP91_03920</name>
</gene>
<evidence type="ECO:0000313" key="7">
    <source>
        <dbReference type="EMBL" id="TVO58820.1"/>
    </source>
</evidence>
<dbReference type="AlphaFoldDB" id="A0A557R0Z6"/>
<accession>A0A557R0Z6</accession>
<evidence type="ECO:0000256" key="2">
    <source>
        <dbReference type="ARBA" id="ARBA00023136"/>
    </source>
</evidence>
<dbReference type="InterPro" id="IPR036328">
    <property type="entry name" value="MliC_sf"/>
</dbReference>
<proteinExistence type="predicted"/>
<feature type="signal peptide" evidence="5">
    <location>
        <begin position="1"/>
        <end position="24"/>
    </location>
</feature>
<keyword evidence="1 5" id="KW-0732">Signal</keyword>
<keyword evidence="4" id="KW-0449">Lipoprotein</keyword>
<protein>
    <submittedName>
        <fullName evidence="7">Lysozyme inhibitor</fullName>
    </submittedName>
</protein>
<sequence length="128" mass="13747">MAAKWLAILSVSVWLAACSSAPPASVVEAPPPDPVTGEPGQMEFVLSSGRYRCDAGQSVDVFRSAEDRNRINVGWHGELVALARNPSASGLPRYESASSDLVWIDLPWKSVLLDDRKGKPLASDCKPV</sequence>
<evidence type="ECO:0000256" key="4">
    <source>
        <dbReference type="ARBA" id="ARBA00023288"/>
    </source>
</evidence>
<dbReference type="Pfam" id="PF09864">
    <property type="entry name" value="MliC"/>
    <property type="match status" value="1"/>
</dbReference>
<dbReference type="Gene3D" id="2.40.128.200">
    <property type="match status" value="1"/>
</dbReference>
<comment type="caution">
    <text evidence="7">The sequence shown here is derived from an EMBL/GenBank/DDBJ whole genome shotgun (WGS) entry which is preliminary data.</text>
</comment>
<evidence type="ECO:0000313" key="8">
    <source>
        <dbReference type="Proteomes" id="UP000319502"/>
    </source>
</evidence>
<name>A0A557R0Z6_9RHOO</name>
<feature type="domain" description="C-type lysozyme inhibitor" evidence="6">
    <location>
        <begin position="51"/>
        <end position="96"/>
    </location>
</feature>
<organism evidence="7 8">
    <name type="scientific">Denitromonas halophila</name>
    <dbReference type="NCBI Taxonomy" id="1629404"/>
    <lineage>
        <taxon>Bacteria</taxon>
        <taxon>Pseudomonadati</taxon>
        <taxon>Pseudomonadota</taxon>
        <taxon>Betaproteobacteria</taxon>
        <taxon>Rhodocyclales</taxon>
        <taxon>Zoogloeaceae</taxon>
        <taxon>Denitromonas</taxon>
    </lineage>
</organism>
<dbReference type="EMBL" id="VMNK01000003">
    <property type="protein sequence ID" value="TVO58820.1"/>
    <property type="molecule type" value="Genomic_DNA"/>
</dbReference>
<keyword evidence="2" id="KW-0472">Membrane</keyword>
<dbReference type="PROSITE" id="PS51257">
    <property type="entry name" value="PROKAR_LIPOPROTEIN"/>
    <property type="match status" value="1"/>
</dbReference>
<dbReference type="OrthoDB" id="5297272at2"/>